<gene>
    <name evidence="3" type="ORF">GGR24_000697</name>
</gene>
<keyword evidence="2" id="KW-0472">Membrane</keyword>
<proteinExistence type="predicted"/>
<feature type="compositionally biased region" description="Pro residues" evidence="1">
    <location>
        <begin position="443"/>
        <end position="464"/>
    </location>
</feature>
<dbReference type="SUPFAM" id="SSF53474">
    <property type="entry name" value="alpha/beta-Hydrolases"/>
    <property type="match status" value="1"/>
</dbReference>
<protein>
    <recommendedName>
        <fullName evidence="5">Alpha/beta hydrolase</fullName>
    </recommendedName>
</protein>
<feature type="region of interest" description="Disordered" evidence="1">
    <location>
        <begin position="1"/>
        <end position="43"/>
    </location>
</feature>
<dbReference type="Gene3D" id="3.40.50.1820">
    <property type="entry name" value="alpha/beta hydrolase"/>
    <property type="match status" value="1"/>
</dbReference>
<evidence type="ECO:0000256" key="1">
    <source>
        <dbReference type="SAM" id="MobiDB-lite"/>
    </source>
</evidence>
<evidence type="ECO:0000313" key="4">
    <source>
        <dbReference type="Proteomes" id="UP000528964"/>
    </source>
</evidence>
<dbReference type="RefSeq" id="WP_183393883.1">
    <property type="nucleotide sequence ID" value="NZ_JACIDR010000001.1"/>
</dbReference>
<dbReference type="EMBL" id="JACIDR010000001">
    <property type="protein sequence ID" value="MBB3972064.1"/>
    <property type="molecule type" value="Genomic_DNA"/>
</dbReference>
<evidence type="ECO:0008006" key="5">
    <source>
        <dbReference type="Google" id="ProtNLM"/>
    </source>
</evidence>
<organism evidence="3 4">
    <name type="scientific">Hansschlegelia beijingensis</name>
    <dbReference type="NCBI Taxonomy" id="1133344"/>
    <lineage>
        <taxon>Bacteria</taxon>
        <taxon>Pseudomonadati</taxon>
        <taxon>Pseudomonadota</taxon>
        <taxon>Alphaproteobacteria</taxon>
        <taxon>Hyphomicrobiales</taxon>
        <taxon>Methylopilaceae</taxon>
        <taxon>Hansschlegelia</taxon>
    </lineage>
</organism>
<name>A0A7W6GFW0_9HYPH</name>
<keyword evidence="2" id="KW-1133">Transmembrane helix</keyword>
<reference evidence="3 4" key="1">
    <citation type="submission" date="2020-08" db="EMBL/GenBank/DDBJ databases">
        <title>Genomic Encyclopedia of Type Strains, Phase IV (KMG-IV): sequencing the most valuable type-strain genomes for metagenomic binning, comparative biology and taxonomic classification.</title>
        <authorList>
            <person name="Goeker M."/>
        </authorList>
    </citation>
    <scope>NUCLEOTIDE SEQUENCE [LARGE SCALE GENOMIC DNA]</scope>
    <source>
        <strain evidence="3 4">DSM 25481</strain>
    </source>
</reference>
<feature type="region of interest" description="Disordered" evidence="1">
    <location>
        <begin position="442"/>
        <end position="464"/>
    </location>
</feature>
<feature type="transmembrane region" description="Helical" evidence="2">
    <location>
        <begin position="166"/>
        <end position="193"/>
    </location>
</feature>
<sequence>MRLSDRAEMEPTQAACASTTSRGDEVRPDEGRPPAAEAEPSAQEVRRRHVLYIQGYDPRGPAEYRRLIALELRRFARLWGATASIKPGLVEDARTPSAEWAASVRGGEAQVAVRYETLRWDDLVQKDFAAPLPVKVLRGFVTLWDAVTSGLLWRVARASPRCAIAWSYPVAVILLITALSAAAGTGACAWVAAHGPWPLALALGAAVAVALLLGALQLVKRAGGFVFHLMDDGRSQRRYARREDAALHARVDRFADRIREVVAAGEADEILVVGHSSGSFLAIDALARVYERDPDFAARSRSTLSLLTVGATELLIGLHPKGGWFRERLGRLAGEPTLFWAEVVGPWDFLNFPHRDPVSELRLSPGEKPCNPTFRRAYLTKMLGKQSIDRMRRRWQVFRLHFQFIMANEVKGPYDYFSLVCGPWTARSQFARTARGSLMAPLLGPPPPPLPRPSYLPPLPGAKR</sequence>
<feature type="compositionally biased region" description="Low complexity" evidence="1">
    <location>
        <begin position="33"/>
        <end position="43"/>
    </location>
</feature>
<dbReference type="AlphaFoldDB" id="A0A7W6GFW0"/>
<accession>A0A7W6GFW0</accession>
<dbReference type="Proteomes" id="UP000528964">
    <property type="component" value="Unassembled WGS sequence"/>
</dbReference>
<keyword evidence="2" id="KW-0812">Transmembrane</keyword>
<evidence type="ECO:0000313" key="3">
    <source>
        <dbReference type="EMBL" id="MBB3972064.1"/>
    </source>
</evidence>
<dbReference type="InterPro" id="IPR029058">
    <property type="entry name" value="AB_hydrolase_fold"/>
</dbReference>
<keyword evidence="4" id="KW-1185">Reference proteome</keyword>
<feature type="transmembrane region" description="Helical" evidence="2">
    <location>
        <begin position="199"/>
        <end position="219"/>
    </location>
</feature>
<evidence type="ECO:0000256" key="2">
    <source>
        <dbReference type="SAM" id="Phobius"/>
    </source>
</evidence>
<feature type="compositionally biased region" description="Basic and acidic residues" evidence="1">
    <location>
        <begin position="22"/>
        <end position="32"/>
    </location>
</feature>
<comment type="caution">
    <text evidence="3">The sequence shown here is derived from an EMBL/GenBank/DDBJ whole genome shotgun (WGS) entry which is preliminary data.</text>
</comment>